<dbReference type="AlphaFoldDB" id="A0AAV4UDJ8"/>
<sequence>MDKSTRQRPPPLAAIYTYRRSCTMPFCRITGKSHSMDDHHYVPCLDDFPKFDHISGCRITEKQQYFKDYKCTYPIIDLDGTSRMVTEHDFHCRITAKYRAMAGHKYLYPVLGATTDKTVNDMISVVEEDSMRDVLIPTEVEMIVKGGVEDVLRMKEGEYLFIYSKEGAIIPAAMKEIRGKGGTKQGRRHTLPVGLETGATSDLEEFRRSLRIKMLSEIKNPPPEISEPPPVTEVFDKIQEEVEVLKDIRKSRPKRPGKFTHKAGEVNQKKIKKDETTIQNESIIHESKEDLPPPKLSRLEKYKMQFSAFESNDSDKESGNRLTLVGAFDQNDVVELDFGEPMSLEISHVGPGSFSSATISEEPMCASLTSAAQNSDATESSTKSTFHATSSVSSIVENEQEKMNSMENIKLTVNSKSETSDNLTLSSLETIKSFGVDDFNSSKAEINKTILITGQMVSSSNKGHEGNIICLNNEIKQAIKKDICEEKSFSATENINLVEPMELDKPEECIVPKKLSFIPQSNVSKNLMSELKAKLSAGPRKKFKGEEADSEETSSLKEATSKEHASEEVLNSRNVENKEMVKFPEIKTISETENVSHEKIDIGNKCKESQNAINDVVENKAVELRNKNINLSSEKEMPKIANAVFVEEDSINPVNKTNLSSGPQNAMTAVLREDVTRDSVKKTILHNEPEIPQNAMTAVLREDVARDSIKTILHNGTEMLQKANVAVIGNNNMACSVQKTALFNEIESPQNQTATVFEEDNSAYSVKKAILSNGSEMLQSANQKVDTQKDVTNSGKKILSSKHEVLRNESEDVSNVKEVSRHYLKEKIMSSNKEETQQKVNKDSTKVENIDILENNADLTLKDNSLSLNDFTNSNFKKENIDIPFDDVNKSLIPLHNNIIKKTTNELTGSEESSIAKKIKLNKQENSTSFQMEHLVSESIDQSVVSSNTFFHSNGVLEEQSNKYSVSTELKRSALQSTKKVGSDPKNNHSVEIKGHAINNEFKKNDLEQTISNEKSNQCLEFFKNNSISIKEAEVNNSSPKSNDSKPHIFSNDPFVAENLKIQSPISDNDFQNNIISSNDIT</sequence>
<evidence type="ECO:0000313" key="2">
    <source>
        <dbReference type="EMBL" id="GIY55917.1"/>
    </source>
</evidence>
<dbReference type="Proteomes" id="UP001054837">
    <property type="component" value="Unassembled WGS sequence"/>
</dbReference>
<accession>A0AAV4UDJ8</accession>
<gene>
    <name evidence="2" type="primary">AVEN_249379_1</name>
    <name evidence="2" type="ORF">CDAR_566711</name>
</gene>
<name>A0AAV4UDJ8_9ARAC</name>
<feature type="region of interest" description="Disordered" evidence="1">
    <location>
        <begin position="538"/>
        <end position="569"/>
    </location>
</feature>
<keyword evidence="3" id="KW-1185">Reference proteome</keyword>
<feature type="region of interest" description="Disordered" evidence="1">
    <location>
        <begin position="370"/>
        <end position="393"/>
    </location>
</feature>
<reference evidence="2 3" key="1">
    <citation type="submission" date="2021-06" db="EMBL/GenBank/DDBJ databases">
        <title>Caerostris darwini draft genome.</title>
        <authorList>
            <person name="Kono N."/>
            <person name="Arakawa K."/>
        </authorList>
    </citation>
    <scope>NUCLEOTIDE SEQUENCE [LARGE SCALE GENOMIC DNA]</scope>
</reference>
<protein>
    <submittedName>
        <fullName evidence="2">Uncharacterized protein</fullName>
    </submittedName>
</protein>
<dbReference type="EMBL" id="BPLQ01011142">
    <property type="protein sequence ID" value="GIY55917.1"/>
    <property type="molecule type" value="Genomic_DNA"/>
</dbReference>
<evidence type="ECO:0000256" key="1">
    <source>
        <dbReference type="SAM" id="MobiDB-lite"/>
    </source>
</evidence>
<proteinExistence type="predicted"/>
<evidence type="ECO:0000313" key="3">
    <source>
        <dbReference type="Proteomes" id="UP001054837"/>
    </source>
</evidence>
<comment type="caution">
    <text evidence="2">The sequence shown here is derived from an EMBL/GenBank/DDBJ whole genome shotgun (WGS) entry which is preliminary data.</text>
</comment>
<organism evidence="2 3">
    <name type="scientific">Caerostris darwini</name>
    <dbReference type="NCBI Taxonomy" id="1538125"/>
    <lineage>
        <taxon>Eukaryota</taxon>
        <taxon>Metazoa</taxon>
        <taxon>Ecdysozoa</taxon>
        <taxon>Arthropoda</taxon>
        <taxon>Chelicerata</taxon>
        <taxon>Arachnida</taxon>
        <taxon>Araneae</taxon>
        <taxon>Araneomorphae</taxon>
        <taxon>Entelegynae</taxon>
        <taxon>Araneoidea</taxon>
        <taxon>Araneidae</taxon>
        <taxon>Caerostris</taxon>
    </lineage>
</organism>